<gene>
    <name evidence="1" type="ORF">Dsi01nite_109150</name>
</gene>
<dbReference type="EMBL" id="BONQ01000194">
    <property type="protein sequence ID" value="GIG52874.1"/>
    <property type="molecule type" value="Genomic_DNA"/>
</dbReference>
<reference evidence="1" key="1">
    <citation type="submission" date="2021-01" db="EMBL/GenBank/DDBJ databases">
        <title>Whole genome shotgun sequence of Dactylosporangium siamense NBRC 106093.</title>
        <authorList>
            <person name="Komaki H."/>
            <person name="Tamura T."/>
        </authorList>
    </citation>
    <scope>NUCLEOTIDE SEQUENCE</scope>
    <source>
        <strain evidence="1">NBRC 106093</strain>
    </source>
</reference>
<evidence type="ECO:0000313" key="2">
    <source>
        <dbReference type="Proteomes" id="UP000660611"/>
    </source>
</evidence>
<name>A0A919PZD8_9ACTN</name>
<sequence>MGVGSGVEDVTEGGTAFVARPAVFAAFEFADPAGVDVVGGEVTVWVELVECGVDSVGEFAAGSALSGPPWRW</sequence>
<dbReference type="Proteomes" id="UP000660611">
    <property type="component" value="Unassembled WGS sequence"/>
</dbReference>
<protein>
    <submittedName>
        <fullName evidence="1">Uncharacterized protein</fullName>
    </submittedName>
</protein>
<keyword evidence="2" id="KW-1185">Reference proteome</keyword>
<evidence type="ECO:0000313" key="1">
    <source>
        <dbReference type="EMBL" id="GIG52874.1"/>
    </source>
</evidence>
<comment type="caution">
    <text evidence="1">The sequence shown here is derived from an EMBL/GenBank/DDBJ whole genome shotgun (WGS) entry which is preliminary data.</text>
</comment>
<accession>A0A919PZD8</accession>
<organism evidence="1 2">
    <name type="scientific">Dactylosporangium siamense</name>
    <dbReference type="NCBI Taxonomy" id="685454"/>
    <lineage>
        <taxon>Bacteria</taxon>
        <taxon>Bacillati</taxon>
        <taxon>Actinomycetota</taxon>
        <taxon>Actinomycetes</taxon>
        <taxon>Micromonosporales</taxon>
        <taxon>Micromonosporaceae</taxon>
        <taxon>Dactylosporangium</taxon>
    </lineage>
</organism>
<proteinExistence type="predicted"/>
<dbReference type="AlphaFoldDB" id="A0A919PZD8"/>